<gene>
    <name evidence="2" type="primary">g6507</name>
    <name evidence="2" type="ORF">VP750_LOCUS5569</name>
</gene>
<evidence type="ECO:0000313" key="3">
    <source>
        <dbReference type="Proteomes" id="UP001497392"/>
    </source>
</evidence>
<keyword evidence="3" id="KW-1185">Reference proteome</keyword>
<proteinExistence type="predicted"/>
<evidence type="ECO:0000256" key="1">
    <source>
        <dbReference type="SAM" id="MobiDB-lite"/>
    </source>
</evidence>
<sequence length="268" mass="29463">MQSSGSLSLVPPWLQEFSRGAPGIPYWEWAAGALAAGGLYYAFTRQQKAEVEAAPHNAGDRQSQKVTRDTPTVATKEHSSQAKLPSFQAFEVTDSDLRDSFNLLVFVNPADYKKALENVRRLQDVVELADVKSNLQMMTPVVMDMGTDQQASGSGLDKVIKDFIETERRNKKGKTELRLQGLTGHEAAEKVKDAMQRFASKVAGESSKAKVIDETVLHLIGPDGEVLVQYEATAPKDQVAQSVADEMIDYSRRNPVWSGVKSVKGRHA</sequence>
<dbReference type="Proteomes" id="UP001497392">
    <property type="component" value="Unassembled WGS sequence"/>
</dbReference>
<dbReference type="EMBL" id="CAXHTA020000009">
    <property type="protein sequence ID" value="CAL5223910.1"/>
    <property type="molecule type" value="Genomic_DNA"/>
</dbReference>
<organism evidence="2 3">
    <name type="scientific">Coccomyxa viridis</name>
    <dbReference type="NCBI Taxonomy" id="1274662"/>
    <lineage>
        <taxon>Eukaryota</taxon>
        <taxon>Viridiplantae</taxon>
        <taxon>Chlorophyta</taxon>
        <taxon>core chlorophytes</taxon>
        <taxon>Trebouxiophyceae</taxon>
        <taxon>Trebouxiophyceae incertae sedis</taxon>
        <taxon>Coccomyxaceae</taxon>
        <taxon>Coccomyxa</taxon>
    </lineage>
</organism>
<reference evidence="2 3" key="1">
    <citation type="submission" date="2024-06" db="EMBL/GenBank/DDBJ databases">
        <authorList>
            <person name="Kraege A."/>
            <person name="Thomma B."/>
        </authorList>
    </citation>
    <scope>NUCLEOTIDE SEQUENCE [LARGE SCALE GENOMIC DNA]</scope>
</reference>
<name>A0ABP1FVI2_9CHLO</name>
<feature type="region of interest" description="Disordered" evidence="1">
    <location>
        <begin position="52"/>
        <end position="80"/>
    </location>
</feature>
<feature type="compositionally biased region" description="Basic and acidic residues" evidence="1">
    <location>
        <begin position="52"/>
        <end position="68"/>
    </location>
</feature>
<evidence type="ECO:0000313" key="2">
    <source>
        <dbReference type="EMBL" id="CAL5223910.1"/>
    </source>
</evidence>
<protein>
    <submittedName>
        <fullName evidence="2">G6507 protein</fullName>
    </submittedName>
</protein>
<accession>A0ABP1FVI2</accession>
<comment type="caution">
    <text evidence="2">The sequence shown here is derived from an EMBL/GenBank/DDBJ whole genome shotgun (WGS) entry which is preliminary data.</text>
</comment>